<gene>
    <name evidence="2" type="ORF">GRJ2_000780700</name>
</gene>
<dbReference type="AlphaFoldDB" id="A0ABC9WCA0"/>
<feature type="region of interest" description="Disordered" evidence="1">
    <location>
        <begin position="17"/>
        <end position="39"/>
    </location>
</feature>
<dbReference type="Proteomes" id="UP001623348">
    <property type="component" value="Unassembled WGS sequence"/>
</dbReference>
<reference evidence="2 3" key="1">
    <citation type="submission" date="2024-06" db="EMBL/GenBank/DDBJ databases">
        <title>The draft genome of Grus japonensis, version 3.</title>
        <authorList>
            <person name="Nabeshima K."/>
            <person name="Suzuki S."/>
            <person name="Onuma M."/>
        </authorList>
    </citation>
    <scope>NUCLEOTIDE SEQUENCE [LARGE SCALE GENOMIC DNA]</scope>
    <source>
        <strain evidence="2 3">451A</strain>
    </source>
</reference>
<keyword evidence="3" id="KW-1185">Reference proteome</keyword>
<feature type="region of interest" description="Disordered" evidence="1">
    <location>
        <begin position="52"/>
        <end position="84"/>
    </location>
</feature>
<name>A0ABC9WCA0_GRUJA</name>
<accession>A0ABC9WCA0</accession>
<protein>
    <submittedName>
        <fullName evidence="2">Uncharacterized protein</fullName>
    </submittedName>
</protein>
<comment type="caution">
    <text evidence="2">The sequence shown here is derived from an EMBL/GenBank/DDBJ whole genome shotgun (WGS) entry which is preliminary data.</text>
</comment>
<organism evidence="2 3">
    <name type="scientific">Grus japonensis</name>
    <name type="common">Japanese crane</name>
    <name type="synonym">Red-crowned crane</name>
    <dbReference type="NCBI Taxonomy" id="30415"/>
    <lineage>
        <taxon>Eukaryota</taxon>
        <taxon>Metazoa</taxon>
        <taxon>Chordata</taxon>
        <taxon>Craniata</taxon>
        <taxon>Vertebrata</taxon>
        <taxon>Euteleostomi</taxon>
        <taxon>Archelosauria</taxon>
        <taxon>Archosauria</taxon>
        <taxon>Dinosauria</taxon>
        <taxon>Saurischia</taxon>
        <taxon>Theropoda</taxon>
        <taxon>Coelurosauria</taxon>
        <taxon>Aves</taxon>
        <taxon>Neognathae</taxon>
        <taxon>Neoaves</taxon>
        <taxon>Gruiformes</taxon>
        <taxon>Gruidae</taxon>
        <taxon>Grus</taxon>
    </lineage>
</organism>
<sequence length="151" mass="16261">MPAGSKMDLLLAKAEPISDGGSASGITELRRRNKKPTKGICSQRGVRICERNNSAPRSVQTEGEEVLQAPEPRFPCGEDHGEAGCPLQPMEVHGGADIHLQPTEAPMPEQVDAPKEGCDPVGSPCWSKLLAAPVAPWREEPTSEQVCWQDL</sequence>
<evidence type="ECO:0000313" key="2">
    <source>
        <dbReference type="EMBL" id="GAB0183154.1"/>
    </source>
</evidence>
<evidence type="ECO:0000256" key="1">
    <source>
        <dbReference type="SAM" id="MobiDB-lite"/>
    </source>
</evidence>
<evidence type="ECO:0000313" key="3">
    <source>
        <dbReference type="Proteomes" id="UP001623348"/>
    </source>
</evidence>
<dbReference type="EMBL" id="BAAFJT010000002">
    <property type="protein sequence ID" value="GAB0183154.1"/>
    <property type="molecule type" value="Genomic_DNA"/>
</dbReference>
<proteinExistence type="predicted"/>
<feature type="compositionally biased region" description="Polar residues" evidence="1">
    <location>
        <begin position="52"/>
        <end position="61"/>
    </location>
</feature>